<evidence type="ECO:0000256" key="1">
    <source>
        <dbReference type="SAM" id="MobiDB-lite"/>
    </source>
</evidence>
<sequence length="344" mass="36728">MESFKSFFVKLLNLPVPEKKEGSPPDAANAWQAASAATRAAEAPSSTPWTPMETTRKQRAWTMLIRWGAAAVIVLLCLLGIRQLFRPDTRPVEQNLPVALQFPQAAAQGIASRFATAYYSWDETTPDSRAKALSADYAGGSVESGRFGWNGKGKQTASQPYVVGLDVRSPTEASVTVGLSITVYKAGAKAGEWQPDSYEKRAVAVPIVITEGRPTVTGTPSLVAIPQPGQPTLPPQPGEDTTLSQQTKDYATSFFQTYGTKADTSAVTAPGASIPGLEGAAELEQLTRWVVRTGSGDERPAEATVRWKVPGGATLDQSYKLTLTKVSAGQTDRWQIIGLSVGTN</sequence>
<evidence type="ECO:0000313" key="3">
    <source>
        <dbReference type="EMBL" id="UYW00215.1"/>
    </source>
</evidence>
<gene>
    <name evidence="3" type="ORF">NL394_23955</name>
</gene>
<reference evidence="3" key="1">
    <citation type="submission" date="2022-07" db="EMBL/GenBank/DDBJ databases">
        <authorList>
            <person name="Wu T."/>
        </authorList>
    </citation>
    <scope>NUCLEOTIDE SEQUENCE</scope>
    <source>
        <strain evidence="3">SD-1</strain>
        <plasmid evidence="3">unnamed6</plasmid>
    </source>
</reference>
<feature type="transmembrane region" description="Helical" evidence="2">
    <location>
        <begin position="64"/>
        <end position="85"/>
    </location>
</feature>
<keyword evidence="3" id="KW-0614">Plasmid</keyword>
<dbReference type="InterPro" id="IPR024735">
    <property type="entry name" value="TcpC"/>
</dbReference>
<evidence type="ECO:0000256" key="2">
    <source>
        <dbReference type="SAM" id="Phobius"/>
    </source>
</evidence>
<dbReference type="Gene3D" id="3.10.450.540">
    <property type="match status" value="2"/>
</dbReference>
<keyword evidence="4" id="KW-1185">Reference proteome</keyword>
<dbReference type="AlphaFoldDB" id="A0AAX3EQK1"/>
<keyword evidence="2" id="KW-0812">Transmembrane</keyword>
<dbReference type="EMBL" id="CP101191">
    <property type="protein sequence ID" value="UYW00215.1"/>
    <property type="molecule type" value="Genomic_DNA"/>
</dbReference>
<dbReference type="Proteomes" id="UP001163293">
    <property type="component" value="Plasmid unnamed6"/>
</dbReference>
<feature type="compositionally biased region" description="Pro residues" evidence="1">
    <location>
        <begin position="228"/>
        <end position="237"/>
    </location>
</feature>
<evidence type="ECO:0000313" key="4">
    <source>
        <dbReference type="Proteomes" id="UP001163293"/>
    </source>
</evidence>
<protein>
    <submittedName>
        <fullName evidence="3">Conjugal transfer protein</fullName>
    </submittedName>
</protein>
<dbReference type="CDD" id="cd16428">
    <property type="entry name" value="TcpC_C"/>
    <property type="match status" value="1"/>
</dbReference>
<dbReference type="CDD" id="cd16386">
    <property type="entry name" value="TcpC_N"/>
    <property type="match status" value="1"/>
</dbReference>
<proteinExistence type="predicted"/>
<feature type="compositionally biased region" description="Low complexity" evidence="1">
    <location>
        <begin position="24"/>
        <end position="48"/>
    </location>
</feature>
<feature type="region of interest" description="Disordered" evidence="1">
    <location>
        <begin position="218"/>
        <end position="243"/>
    </location>
</feature>
<keyword evidence="2" id="KW-1133">Transmembrane helix</keyword>
<dbReference type="InterPro" id="IPR035628">
    <property type="entry name" value="TcpC_C"/>
</dbReference>
<name>A0AAX3EQK1_PAEUR</name>
<organism evidence="3 4">
    <name type="scientific">Paenarthrobacter ureafaciens</name>
    <dbReference type="NCBI Taxonomy" id="37931"/>
    <lineage>
        <taxon>Bacteria</taxon>
        <taxon>Bacillati</taxon>
        <taxon>Actinomycetota</taxon>
        <taxon>Actinomycetes</taxon>
        <taxon>Micrococcales</taxon>
        <taxon>Micrococcaceae</taxon>
        <taxon>Paenarthrobacter</taxon>
    </lineage>
</organism>
<keyword evidence="2" id="KW-0472">Membrane</keyword>
<dbReference type="RefSeq" id="WP_264450220.1">
    <property type="nucleotide sequence ID" value="NZ_CP101191.1"/>
</dbReference>
<dbReference type="Pfam" id="PF12642">
    <property type="entry name" value="TpcC"/>
    <property type="match status" value="1"/>
</dbReference>
<geneLocation type="plasmid" evidence="3 4">
    <name>unnamed6</name>
</geneLocation>
<accession>A0AAX3EQK1</accession>
<feature type="region of interest" description="Disordered" evidence="1">
    <location>
        <begin position="18"/>
        <end position="53"/>
    </location>
</feature>